<evidence type="ECO:0000313" key="1">
    <source>
        <dbReference type="EnsemblPlants" id="PAC:32917021.CDS.1"/>
    </source>
</evidence>
<keyword evidence="2" id="KW-1185">Reference proteome</keyword>
<dbReference type="InParanoid" id="A0A7I3Z2A2"/>
<reference evidence="1 2" key="2">
    <citation type="journal article" date="2018" name="Plant J.">
        <title>The Physcomitrella patens chromosome-scale assembly reveals moss genome structure and evolution.</title>
        <authorList>
            <person name="Lang D."/>
            <person name="Ullrich K.K."/>
            <person name="Murat F."/>
            <person name="Fuchs J."/>
            <person name="Jenkins J."/>
            <person name="Haas F.B."/>
            <person name="Piednoel M."/>
            <person name="Gundlach H."/>
            <person name="Van Bel M."/>
            <person name="Meyberg R."/>
            <person name="Vives C."/>
            <person name="Morata J."/>
            <person name="Symeonidi A."/>
            <person name="Hiss M."/>
            <person name="Muchero W."/>
            <person name="Kamisugi Y."/>
            <person name="Saleh O."/>
            <person name="Blanc G."/>
            <person name="Decker E.L."/>
            <person name="van Gessel N."/>
            <person name="Grimwood J."/>
            <person name="Hayes R.D."/>
            <person name="Graham S.W."/>
            <person name="Gunter L.E."/>
            <person name="McDaniel S.F."/>
            <person name="Hoernstein S.N.W."/>
            <person name="Larsson A."/>
            <person name="Li F.W."/>
            <person name="Perroud P.F."/>
            <person name="Phillips J."/>
            <person name="Ranjan P."/>
            <person name="Rokshar D.S."/>
            <person name="Rothfels C.J."/>
            <person name="Schneider L."/>
            <person name="Shu S."/>
            <person name="Stevenson D.W."/>
            <person name="Thummler F."/>
            <person name="Tillich M."/>
            <person name="Villarreal Aguilar J.C."/>
            <person name="Widiez T."/>
            <person name="Wong G.K."/>
            <person name="Wymore A."/>
            <person name="Zhang Y."/>
            <person name="Zimmer A.D."/>
            <person name="Quatrano R.S."/>
            <person name="Mayer K.F.X."/>
            <person name="Goodstein D."/>
            <person name="Casacuberta J.M."/>
            <person name="Vandepoele K."/>
            <person name="Reski R."/>
            <person name="Cuming A.C."/>
            <person name="Tuskan G.A."/>
            <person name="Maumus F."/>
            <person name="Salse J."/>
            <person name="Schmutz J."/>
            <person name="Rensing S.A."/>
        </authorList>
    </citation>
    <scope>NUCLEOTIDE SEQUENCE [LARGE SCALE GENOMIC DNA]</scope>
    <source>
        <strain evidence="1 2">cv. Gransden 2004</strain>
    </source>
</reference>
<dbReference type="Gramene" id="Pp3c26_10850V3.3">
    <property type="protein sequence ID" value="PAC:32917021.CDS.1"/>
    <property type="gene ID" value="Pp3c26_10850"/>
</dbReference>
<reference evidence="1" key="3">
    <citation type="submission" date="2020-12" db="UniProtKB">
        <authorList>
            <consortium name="EnsemblPlants"/>
        </authorList>
    </citation>
    <scope>IDENTIFICATION</scope>
</reference>
<proteinExistence type="predicted"/>
<evidence type="ECO:0000313" key="2">
    <source>
        <dbReference type="Proteomes" id="UP000006727"/>
    </source>
</evidence>
<name>A0A7I3Z2A2_PHYPA</name>
<accession>A0A7I3Z2A2</accession>
<reference evidence="1 2" key="1">
    <citation type="journal article" date="2008" name="Science">
        <title>The Physcomitrella genome reveals evolutionary insights into the conquest of land by plants.</title>
        <authorList>
            <person name="Rensing S."/>
            <person name="Lang D."/>
            <person name="Zimmer A."/>
            <person name="Terry A."/>
            <person name="Salamov A."/>
            <person name="Shapiro H."/>
            <person name="Nishiyama T."/>
            <person name="Perroud P.-F."/>
            <person name="Lindquist E."/>
            <person name="Kamisugi Y."/>
            <person name="Tanahashi T."/>
            <person name="Sakakibara K."/>
            <person name="Fujita T."/>
            <person name="Oishi K."/>
            <person name="Shin-I T."/>
            <person name="Kuroki Y."/>
            <person name="Toyoda A."/>
            <person name="Suzuki Y."/>
            <person name="Hashimoto A."/>
            <person name="Yamaguchi K."/>
            <person name="Sugano A."/>
            <person name="Kohara Y."/>
            <person name="Fujiyama A."/>
            <person name="Anterola A."/>
            <person name="Aoki S."/>
            <person name="Ashton N."/>
            <person name="Barbazuk W.B."/>
            <person name="Barker E."/>
            <person name="Bennetzen J."/>
            <person name="Bezanilla M."/>
            <person name="Blankenship R."/>
            <person name="Cho S.H."/>
            <person name="Dutcher S."/>
            <person name="Estelle M."/>
            <person name="Fawcett J.A."/>
            <person name="Gundlach H."/>
            <person name="Hanada K."/>
            <person name="Heyl A."/>
            <person name="Hicks K.A."/>
            <person name="Hugh J."/>
            <person name="Lohr M."/>
            <person name="Mayer K."/>
            <person name="Melkozernov A."/>
            <person name="Murata T."/>
            <person name="Nelson D."/>
            <person name="Pils B."/>
            <person name="Prigge M."/>
            <person name="Reiss B."/>
            <person name="Renner T."/>
            <person name="Rombauts S."/>
            <person name="Rushton P."/>
            <person name="Sanderfoot A."/>
            <person name="Schween G."/>
            <person name="Shiu S.-H."/>
            <person name="Stueber K."/>
            <person name="Theodoulou F.L."/>
            <person name="Tu H."/>
            <person name="Van de Peer Y."/>
            <person name="Verrier P.J."/>
            <person name="Waters E."/>
            <person name="Wood A."/>
            <person name="Yang L."/>
            <person name="Cove D."/>
            <person name="Cuming A."/>
            <person name="Hasebe M."/>
            <person name="Lucas S."/>
            <person name="Mishler D.B."/>
            <person name="Reski R."/>
            <person name="Grigoriev I."/>
            <person name="Quatrano R.S."/>
            <person name="Boore J.L."/>
        </authorList>
    </citation>
    <scope>NUCLEOTIDE SEQUENCE [LARGE SCALE GENOMIC DNA]</scope>
    <source>
        <strain evidence="1 2">cv. Gransden 2004</strain>
    </source>
</reference>
<dbReference type="EMBL" id="ABEU02000026">
    <property type="status" value="NOT_ANNOTATED_CDS"/>
    <property type="molecule type" value="Genomic_DNA"/>
</dbReference>
<sequence>MSENGCPLFCVISNARFVSHTHTHILLFRSDPASSGLFGCGSVRCIFFRSLQQRLGDRLGCSSGIGDCVA</sequence>
<organism evidence="1 2">
    <name type="scientific">Physcomitrium patens</name>
    <name type="common">Spreading-leaved earth moss</name>
    <name type="synonym">Physcomitrella patens</name>
    <dbReference type="NCBI Taxonomy" id="3218"/>
    <lineage>
        <taxon>Eukaryota</taxon>
        <taxon>Viridiplantae</taxon>
        <taxon>Streptophyta</taxon>
        <taxon>Embryophyta</taxon>
        <taxon>Bryophyta</taxon>
        <taxon>Bryophytina</taxon>
        <taxon>Bryopsida</taxon>
        <taxon>Funariidae</taxon>
        <taxon>Funariales</taxon>
        <taxon>Funariaceae</taxon>
        <taxon>Physcomitrium</taxon>
    </lineage>
</organism>
<dbReference type="AlphaFoldDB" id="A0A7I3Z2A2"/>
<dbReference type="Proteomes" id="UP000006727">
    <property type="component" value="Chromosome 26"/>
</dbReference>
<dbReference type="EnsemblPlants" id="Pp3c26_10850V3.3">
    <property type="protein sequence ID" value="PAC:32917021.CDS.1"/>
    <property type="gene ID" value="Pp3c26_10850"/>
</dbReference>
<protein>
    <submittedName>
        <fullName evidence="1">Uncharacterized protein</fullName>
    </submittedName>
</protein>